<accession>A0A2B7X4V1</accession>
<evidence type="ECO:0000313" key="4">
    <source>
        <dbReference type="Proteomes" id="UP000223968"/>
    </source>
</evidence>
<proteinExistence type="predicted"/>
<dbReference type="PANTHER" id="PTHR13156">
    <property type="entry name" value="NADH-UBIQUINONE OXIDOREDUCTASE 13 KD-A SUBUNIT"/>
    <property type="match status" value="1"/>
</dbReference>
<sequence length="216" mass="23758">MLSSTRSRLCAATRLLPRAAAAHPYTTTAPRLSEPSENAIPTNNPNPPKKVAPVAETNAVPLDAMGAQDAEIQETTEAARRNLAKQAPNRTAIWAKSQQPREKAMTGPRFEQTMLEYQPRPYAAIELIHKQPVRWTKEKVVSCDGGGGPLGHPRIFINTDKPEICECGYCGLPFANEHNRKALEAQPQTSYPLEPTGHPAEMNESQRITPGGFEQR</sequence>
<dbReference type="InterPro" id="IPR019401">
    <property type="entry name" value="Znf_CHCC"/>
</dbReference>
<dbReference type="PANTHER" id="PTHR13156:SF0">
    <property type="entry name" value="NADH DEHYDROGENASE [UBIQUINONE] IRON-SULFUR PROTEIN 6, MITOCHONDRIAL"/>
    <property type="match status" value="1"/>
</dbReference>
<protein>
    <recommendedName>
        <fullName evidence="2">Zinc finger CHCC-type domain-containing protein</fullName>
    </recommendedName>
</protein>
<feature type="region of interest" description="Disordered" evidence="1">
    <location>
        <begin position="181"/>
        <end position="216"/>
    </location>
</feature>
<evidence type="ECO:0000259" key="2">
    <source>
        <dbReference type="Pfam" id="PF10276"/>
    </source>
</evidence>
<dbReference type="Gene3D" id="2.60.260.40">
    <property type="entry name" value="q5lls5 like domains"/>
    <property type="match status" value="1"/>
</dbReference>
<feature type="region of interest" description="Disordered" evidence="1">
    <location>
        <begin position="22"/>
        <end position="52"/>
    </location>
</feature>
<gene>
    <name evidence="3" type="ORF">AJ79_07207</name>
</gene>
<dbReference type="Proteomes" id="UP000223968">
    <property type="component" value="Unassembled WGS sequence"/>
</dbReference>
<dbReference type="GO" id="GO:0006120">
    <property type="term" value="P:mitochondrial electron transport, NADH to ubiquinone"/>
    <property type="evidence" value="ECO:0007669"/>
    <property type="project" value="TreeGrafter"/>
</dbReference>
<keyword evidence="4" id="KW-1185">Reference proteome</keyword>
<evidence type="ECO:0000313" key="3">
    <source>
        <dbReference type="EMBL" id="PGH03975.1"/>
    </source>
</evidence>
<organism evidence="3 4">
    <name type="scientific">Helicocarpus griseus UAMH5409</name>
    <dbReference type="NCBI Taxonomy" id="1447875"/>
    <lineage>
        <taxon>Eukaryota</taxon>
        <taxon>Fungi</taxon>
        <taxon>Dikarya</taxon>
        <taxon>Ascomycota</taxon>
        <taxon>Pezizomycotina</taxon>
        <taxon>Eurotiomycetes</taxon>
        <taxon>Eurotiomycetidae</taxon>
        <taxon>Onygenales</taxon>
        <taxon>Ajellomycetaceae</taxon>
        <taxon>Helicocarpus</taxon>
    </lineage>
</organism>
<dbReference type="EMBL" id="PDNB01000141">
    <property type="protein sequence ID" value="PGH03975.1"/>
    <property type="molecule type" value="Genomic_DNA"/>
</dbReference>
<feature type="domain" description="Zinc finger CHCC-type" evidence="2">
    <location>
        <begin position="139"/>
        <end position="174"/>
    </location>
</feature>
<name>A0A2B7X4V1_9EURO</name>
<dbReference type="AlphaFoldDB" id="A0A2B7X4V1"/>
<reference evidence="3 4" key="1">
    <citation type="submission" date="2017-10" db="EMBL/GenBank/DDBJ databases">
        <title>Comparative genomics in systemic dimorphic fungi from Ajellomycetaceae.</title>
        <authorList>
            <person name="Munoz J.F."/>
            <person name="Mcewen J.G."/>
            <person name="Clay O.K."/>
            <person name="Cuomo C.A."/>
        </authorList>
    </citation>
    <scope>NUCLEOTIDE SEQUENCE [LARGE SCALE GENOMIC DNA]</scope>
    <source>
        <strain evidence="3 4">UAMH5409</strain>
    </source>
</reference>
<dbReference type="GO" id="GO:0005739">
    <property type="term" value="C:mitochondrion"/>
    <property type="evidence" value="ECO:0007669"/>
    <property type="project" value="GOC"/>
</dbReference>
<comment type="caution">
    <text evidence="3">The sequence shown here is derived from an EMBL/GenBank/DDBJ whole genome shotgun (WGS) entry which is preliminary data.</text>
</comment>
<evidence type="ECO:0000256" key="1">
    <source>
        <dbReference type="SAM" id="MobiDB-lite"/>
    </source>
</evidence>
<dbReference type="STRING" id="1447875.A0A2B7X4V1"/>
<dbReference type="FunFam" id="2.60.260.40:FF:000003">
    <property type="entry name" value="NADH dehydrogenase [ubiquinone] iron-sulfur protein 6, mitochondrial"/>
    <property type="match status" value="1"/>
</dbReference>
<dbReference type="OrthoDB" id="307899at2759"/>
<dbReference type="Pfam" id="PF10276">
    <property type="entry name" value="zf-CHCC"/>
    <property type="match status" value="1"/>
</dbReference>